<dbReference type="PROSITE" id="PS51257">
    <property type="entry name" value="PROKAR_LIPOPROTEIN"/>
    <property type="match status" value="1"/>
</dbReference>
<dbReference type="Proteomes" id="UP000054498">
    <property type="component" value="Unassembled WGS sequence"/>
</dbReference>
<feature type="compositionally biased region" description="Low complexity" evidence="1">
    <location>
        <begin position="120"/>
        <end position="145"/>
    </location>
</feature>
<evidence type="ECO:0000313" key="4">
    <source>
        <dbReference type="Proteomes" id="UP000054498"/>
    </source>
</evidence>
<dbReference type="EMBL" id="KK102118">
    <property type="protein sequence ID" value="KIY98633.1"/>
    <property type="molecule type" value="Genomic_DNA"/>
</dbReference>
<sequence length="167" mass="17162">MARPGALVALVAALSCGLVSGMNPSAGEVGTLSGAAVTRPAAKAAAPDTAARLAGTPGTAPPLQWELQPPVQEQQLQQQQQQQQQQLQQQRQQQHLQQQGHQQWAQLQQPSAPQQVADVAALPGGSDAPAPAAAVPAPARGPSSPHKALWPLSHADVLMFALAAGTL</sequence>
<evidence type="ECO:0000256" key="1">
    <source>
        <dbReference type="SAM" id="MobiDB-lite"/>
    </source>
</evidence>
<feature type="compositionally biased region" description="Low complexity" evidence="1">
    <location>
        <begin position="37"/>
        <end position="54"/>
    </location>
</feature>
<feature type="non-terminal residue" evidence="3">
    <location>
        <position position="167"/>
    </location>
</feature>
<evidence type="ECO:0000256" key="2">
    <source>
        <dbReference type="SAM" id="SignalP"/>
    </source>
</evidence>
<feature type="signal peptide" evidence="2">
    <location>
        <begin position="1"/>
        <end position="21"/>
    </location>
</feature>
<evidence type="ECO:0000313" key="3">
    <source>
        <dbReference type="EMBL" id="KIY98633.1"/>
    </source>
</evidence>
<keyword evidence="2" id="KW-0732">Signal</keyword>
<proteinExistence type="predicted"/>
<feature type="chain" id="PRO_5002245971" evidence="2">
    <location>
        <begin position="22"/>
        <end position="167"/>
    </location>
</feature>
<gene>
    <name evidence="3" type="ORF">MNEG_9331</name>
</gene>
<dbReference type="GeneID" id="25742206"/>
<keyword evidence="4" id="KW-1185">Reference proteome</keyword>
<dbReference type="RefSeq" id="XP_013897653.1">
    <property type="nucleotide sequence ID" value="XM_014042199.1"/>
</dbReference>
<dbReference type="KEGG" id="mng:MNEG_9331"/>
<name>A0A0D2KT18_9CHLO</name>
<reference evidence="3 4" key="1">
    <citation type="journal article" date="2013" name="BMC Genomics">
        <title>Reconstruction of the lipid metabolism for the microalga Monoraphidium neglectum from its genome sequence reveals characteristics suitable for biofuel production.</title>
        <authorList>
            <person name="Bogen C."/>
            <person name="Al-Dilaimi A."/>
            <person name="Albersmeier A."/>
            <person name="Wichmann J."/>
            <person name="Grundmann M."/>
            <person name="Rupp O."/>
            <person name="Lauersen K.J."/>
            <person name="Blifernez-Klassen O."/>
            <person name="Kalinowski J."/>
            <person name="Goesmann A."/>
            <person name="Mussgnug J.H."/>
            <person name="Kruse O."/>
        </authorList>
    </citation>
    <scope>NUCLEOTIDE SEQUENCE [LARGE SCALE GENOMIC DNA]</scope>
    <source>
        <strain evidence="3 4">SAG 48.87</strain>
    </source>
</reference>
<feature type="compositionally biased region" description="Low complexity" evidence="1">
    <location>
        <begin position="61"/>
        <end position="110"/>
    </location>
</feature>
<protein>
    <submittedName>
        <fullName evidence="3">Uncharacterized protein</fullName>
    </submittedName>
</protein>
<organism evidence="3 4">
    <name type="scientific">Monoraphidium neglectum</name>
    <dbReference type="NCBI Taxonomy" id="145388"/>
    <lineage>
        <taxon>Eukaryota</taxon>
        <taxon>Viridiplantae</taxon>
        <taxon>Chlorophyta</taxon>
        <taxon>core chlorophytes</taxon>
        <taxon>Chlorophyceae</taxon>
        <taxon>CS clade</taxon>
        <taxon>Sphaeropleales</taxon>
        <taxon>Selenastraceae</taxon>
        <taxon>Monoraphidium</taxon>
    </lineage>
</organism>
<dbReference type="AlphaFoldDB" id="A0A0D2KT18"/>
<accession>A0A0D2KT18</accession>
<feature type="region of interest" description="Disordered" evidence="1">
    <location>
        <begin position="37"/>
        <end position="148"/>
    </location>
</feature>